<evidence type="ECO:0000259" key="2">
    <source>
        <dbReference type="Pfam" id="PF11001"/>
    </source>
</evidence>
<feature type="region of interest" description="Disordered" evidence="1">
    <location>
        <begin position="132"/>
        <end position="151"/>
    </location>
</feature>
<comment type="caution">
    <text evidence="3">The sequence shown here is derived from an EMBL/GenBank/DDBJ whole genome shotgun (WGS) entry which is preliminary data.</text>
</comment>
<accession>A0A9P9ESN5</accession>
<evidence type="ECO:0000313" key="4">
    <source>
        <dbReference type="Proteomes" id="UP000738349"/>
    </source>
</evidence>
<dbReference type="Proteomes" id="UP000738349">
    <property type="component" value="Unassembled WGS sequence"/>
</dbReference>
<dbReference type="PANTHER" id="PTHR36102:SF1">
    <property type="entry name" value="YDR124W-LIKE HELICAL BUNDLE DOMAIN-CONTAINING PROTEIN"/>
    <property type="match status" value="1"/>
</dbReference>
<gene>
    <name evidence="3" type="ORF">EDB81DRAFT_511228</name>
</gene>
<dbReference type="PANTHER" id="PTHR36102">
    <property type="entry name" value="CHROMOSOME 10, WHOLE GENOME SHOTGUN SEQUENCE"/>
    <property type="match status" value="1"/>
</dbReference>
<feature type="compositionally biased region" description="Basic and acidic residues" evidence="1">
    <location>
        <begin position="134"/>
        <end position="150"/>
    </location>
</feature>
<dbReference type="Pfam" id="PF11001">
    <property type="entry name" value="AFUB_07903_YDR124W_hel"/>
    <property type="match status" value="1"/>
</dbReference>
<dbReference type="InterPro" id="IPR047092">
    <property type="entry name" value="AFUB_07903/YDR124W-like_hel"/>
</dbReference>
<evidence type="ECO:0000256" key="1">
    <source>
        <dbReference type="SAM" id="MobiDB-lite"/>
    </source>
</evidence>
<protein>
    <recommendedName>
        <fullName evidence="2">Subtelomeric hrmA-associated cluster protein AFUB-079030/YDR124W-like helical bundle domain-containing protein</fullName>
    </recommendedName>
</protein>
<proteinExistence type="predicted"/>
<sequence length="584" mass="66034">MVRDWQRDHPRHHHYLGADRFATDSIDDNRFADTQDMHRRQPPMQIDEALRLHCSISAKRYFVVVISDDGKTLTFSGPKDSKLADDVVRQFFDVDKYRRVMESMDTGASPVVDDSFGFDGGFYKQPVDFSSNRMSDRRRMPNHDDWDERQRRKRARARRLLNDEEDVPQIVSKKRRGIQIGNNKDVGEFYDNRFKSCQQSACKVIAKAWVKAVEPKKQSTHPYTGSDEKAPDWWPKPWGLTKEEKVRHKEPDHLYKRERVYLLNHILRMVMEPNHKQHPDIQKLNLNVKKLEEITTEALSAFFADKENPANAKKRPYLNEIFMVARQEERFRNGEIDSTTEVFVMAEDKIPEAYSENDDGVITKHEDDDNSVTKLATVHSLMPPAPDHGSSAALHGTPFLSDLPVRGTHYTPSMIHEMTPEQHGFVEGSSMSVGGQTSIHPTAGSLALDIGVATSQDSGRRPSIFSPPPDYSGQPGTGLYTQPWQPGSTAPNASAMYAFTQQQPNPSATTFVNPGVPINQSQTYMGGSFDGVSRGYDSPQASMFQARGVPQQTVHASPGYNYLPHDGRELPGTKVEPVSRSNLH</sequence>
<organism evidence="3 4">
    <name type="scientific">Dactylonectria macrodidyma</name>
    <dbReference type="NCBI Taxonomy" id="307937"/>
    <lineage>
        <taxon>Eukaryota</taxon>
        <taxon>Fungi</taxon>
        <taxon>Dikarya</taxon>
        <taxon>Ascomycota</taxon>
        <taxon>Pezizomycotina</taxon>
        <taxon>Sordariomycetes</taxon>
        <taxon>Hypocreomycetidae</taxon>
        <taxon>Hypocreales</taxon>
        <taxon>Nectriaceae</taxon>
        <taxon>Dactylonectria</taxon>
    </lineage>
</organism>
<dbReference type="InterPro" id="IPR021264">
    <property type="entry name" value="AFUB_079030/YDR124W-like"/>
</dbReference>
<reference evidence="3" key="1">
    <citation type="journal article" date="2021" name="Nat. Commun.">
        <title>Genetic determinants of endophytism in the Arabidopsis root mycobiome.</title>
        <authorList>
            <person name="Mesny F."/>
            <person name="Miyauchi S."/>
            <person name="Thiergart T."/>
            <person name="Pickel B."/>
            <person name="Atanasova L."/>
            <person name="Karlsson M."/>
            <person name="Huettel B."/>
            <person name="Barry K.W."/>
            <person name="Haridas S."/>
            <person name="Chen C."/>
            <person name="Bauer D."/>
            <person name="Andreopoulos W."/>
            <person name="Pangilinan J."/>
            <person name="LaButti K."/>
            <person name="Riley R."/>
            <person name="Lipzen A."/>
            <person name="Clum A."/>
            <person name="Drula E."/>
            <person name="Henrissat B."/>
            <person name="Kohler A."/>
            <person name="Grigoriev I.V."/>
            <person name="Martin F.M."/>
            <person name="Hacquard S."/>
        </authorList>
    </citation>
    <scope>NUCLEOTIDE SEQUENCE</scope>
    <source>
        <strain evidence="3">MPI-CAGE-AT-0147</strain>
    </source>
</reference>
<keyword evidence="4" id="KW-1185">Reference proteome</keyword>
<dbReference type="OrthoDB" id="5338458at2759"/>
<dbReference type="AlphaFoldDB" id="A0A9P9ESN5"/>
<name>A0A9P9ESN5_9HYPO</name>
<dbReference type="EMBL" id="JAGMUV010000009">
    <property type="protein sequence ID" value="KAH7143918.1"/>
    <property type="molecule type" value="Genomic_DNA"/>
</dbReference>
<feature type="region of interest" description="Disordered" evidence="1">
    <location>
        <begin position="555"/>
        <end position="584"/>
    </location>
</feature>
<feature type="domain" description="Subtelomeric hrmA-associated cluster protein AFUB-079030/YDR124W-like helical bundle" evidence="2">
    <location>
        <begin position="179"/>
        <end position="326"/>
    </location>
</feature>
<evidence type="ECO:0000313" key="3">
    <source>
        <dbReference type="EMBL" id="KAH7143918.1"/>
    </source>
</evidence>